<dbReference type="InterPro" id="IPR011042">
    <property type="entry name" value="6-blade_b-propeller_TolB-like"/>
</dbReference>
<dbReference type="AlphaFoldDB" id="A0A162N3M5"/>
<dbReference type="OrthoDB" id="5958943at2759"/>
<evidence type="ECO:0000313" key="2">
    <source>
        <dbReference type="Proteomes" id="UP000076881"/>
    </source>
</evidence>
<protein>
    <submittedName>
        <fullName evidence="1">Six-bladed beta-propeller, TolB-like protein</fullName>
    </submittedName>
</protein>
<dbReference type="Gene3D" id="2.120.10.30">
    <property type="entry name" value="TolB, C-terminal domain"/>
    <property type="match status" value="2"/>
</dbReference>
<dbReference type="SMART" id="SM00135">
    <property type="entry name" value="LY"/>
    <property type="match status" value="4"/>
</dbReference>
<dbReference type="InterPro" id="IPR000033">
    <property type="entry name" value="LDLR_classB_rpt"/>
</dbReference>
<dbReference type="GO" id="GO:0005886">
    <property type="term" value="C:plasma membrane"/>
    <property type="evidence" value="ECO:0007669"/>
    <property type="project" value="TreeGrafter"/>
</dbReference>
<organism evidence="1 2">
    <name type="scientific">Akanthomyces lecanii RCEF 1005</name>
    <dbReference type="NCBI Taxonomy" id="1081108"/>
    <lineage>
        <taxon>Eukaryota</taxon>
        <taxon>Fungi</taxon>
        <taxon>Dikarya</taxon>
        <taxon>Ascomycota</taxon>
        <taxon>Pezizomycotina</taxon>
        <taxon>Sordariomycetes</taxon>
        <taxon>Hypocreomycetidae</taxon>
        <taxon>Hypocreales</taxon>
        <taxon>Cordycipitaceae</taxon>
        <taxon>Akanthomyces</taxon>
        <taxon>Cordyceps confragosa</taxon>
    </lineage>
</organism>
<reference evidence="1 2" key="1">
    <citation type="journal article" date="2016" name="Genome Biol. Evol.">
        <title>Divergent and convergent evolution of fungal pathogenicity.</title>
        <authorList>
            <person name="Shang Y."/>
            <person name="Xiao G."/>
            <person name="Zheng P."/>
            <person name="Cen K."/>
            <person name="Zhan S."/>
            <person name="Wang C."/>
        </authorList>
    </citation>
    <scope>NUCLEOTIDE SEQUENCE [LARGE SCALE GENOMIC DNA]</scope>
    <source>
        <strain evidence="1 2">RCEF 1005</strain>
    </source>
</reference>
<dbReference type="GO" id="GO:0060070">
    <property type="term" value="P:canonical Wnt signaling pathway"/>
    <property type="evidence" value="ECO:0007669"/>
    <property type="project" value="TreeGrafter"/>
</dbReference>
<dbReference type="PANTHER" id="PTHR46513:SF13">
    <property type="entry name" value="EGF-LIKE DOMAIN-CONTAINING PROTEIN"/>
    <property type="match status" value="1"/>
</dbReference>
<evidence type="ECO:0000313" key="1">
    <source>
        <dbReference type="EMBL" id="OAA75009.1"/>
    </source>
</evidence>
<gene>
    <name evidence="1" type="ORF">LEL_06997</name>
</gene>
<comment type="caution">
    <text evidence="1">The sequence shown here is derived from an EMBL/GenBank/DDBJ whole genome shotgun (WGS) entry which is preliminary data.</text>
</comment>
<dbReference type="InterPro" id="IPR050778">
    <property type="entry name" value="Cueball_EGF_LRP_Nidogen"/>
</dbReference>
<name>A0A162N3M5_CORDF</name>
<keyword evidence="2" id="KW-1185">Reference proteome</keyword>
<proteinExistence type="predicted"/>
<dbReference type="EMBL" id="AZHF01000005">
    <property type="protein sequence ID" value="OAA75009.1"/>
    <property type="molecule type" value="Genomic_DNA"/>
</dbReference>
<dbReference type="SUPFAM" id="SSF63825">
    <property type="entry name" value="YWTD domain"/>
    <property type="match status" value="1"/>
</dbReference>
<accession>A0A162N3M5</accession>
<dbReference type="PANTHER" id="PTHR46513">
    <property type="entry name" value="VITELLOGENIN RECEPTOR-LIKE PROTEIN-RELATED-RELATED"/>
    <property type="match status" value="1"/>
</dbReference>
<sequence length="327" mass="35971">MTSIATQDQLKTLVVLDVGLSKPVAGKSFQEIISRGEVLALPLDGRDPVLITSDVDSVALPDGVVYSAKRQRIYFTNMGIPPLNDGNVCSVRLDGTHIETVLAKGSVHTPKQLALDHVNEKLYISDREGLRVMRCDLDGSGLETLVQTGDYRNPDEARDQTKWCVGIAVSSKTGLFYWTQKGPSKSGHGRIFCAPIDATEGRRHPVCVLDNLPEPIDLEFDETSNILYWTDRGEVPYGNTFNRIRLDASGTGPATVSPDAVTGLRHEILAQNFDETIGLAFDKAEGRWYISDMGGTIWIFDIKSRSKSKLFEDKSRAFTGIVLVVRG</sequence>
<dbReference type="STRING" id="1081108.A0A162N3M5"/>
<dbReference type="Proteomes" id="UP000076881">
    <property type="component" value="Unassembled WGS sequence"/>
</dbReference>